<dbReference type="GO" id="GO:0016705">
    <property type="term" value="F:oxidoreductase activity, acting on paired donors, with incorporation or reduction of molecular oxygen"/>
    <property type="evidence" value="ECO:0007669"/>
    <property type="project" value="InterPro"/>
</dbReference>
<dbReference type="InterPro" id="IPR050479">
    <property type="entry name" value="CYP11_CYP27_families"/>
</dbReference>
<dbReference type="EMBL" id="JTDY01002647">
    <property type="protein sequence ID" value="KOB71009.1"/>
    <property type="molecule type" value="Genomic_DNA"/>
</dbReference>
<accession>A0A0L7L6P3</accession>
<keyword evidence="6" id="KW-0408">Iron</keyword>
<proteinExistence type="inferred from homology"/>
<dbReference type="PANTHER" id="PTHR24279:SF120">
    <property type="entry name" value="CYTOCHROME P450"/>
    <property type="match status" value="1"/>
</dbReference>
<evidence type="ECO:0000313" key="8">
    <source>
        <dbReference type="EMBL" id="KOB71009.1"/>
    </source>
</evidence>
<keyword evidence="9" id="KW-1185">Reference proteome</keyword>
<keyword evidence="4" id="KW-0479">Metal-binding</keyword>
<keyword evidence="7" id="KW-0503">Monooxygenase</keyword>
<evidence type="ECO:0008006" key="10">
    <source>
        <dbReference type="Google" id="ProtNLM"/>
    </source>
</evidence>
<dbReference type="InterPro" id="IPR002401">
    <property type="entry name" value="Cyt_P450_E_grp-I"/>
</dbReference>
<evidence type="ECO:0000256" key="7">
    <source>
        <dbReference type="ARBA" id="ARBA00023033"/>
    </source>
</evidence>
<evidence type="ECO:0000256" key="6">
    <source>
        <dbReference type="ARBA" id="ARBA00023004"/>
    </source>
</evidence>
<dbReference type="Proteomes" id="UP000037510">
    <property type="component" value="Unassembled WGS sequence"/>
</dbReference>
<reference evidence="8 9" key="1">
    <citation type="journal article" date="2015" name="Genome Biol. Evol.">
        <title>The genome of winter moth (Operophtera brumata) provides a genomic perspective on sexual dimorphism and phenology.</title>
        <authorList>
            <person name="Derks M.F."/>
            <person name="Smit S."/>
            <person name="Salis L."/>
            <person name="Schijlen E."/>
            <person name="Bossers A."/>
            <person name="Mateman C."/>
            <person name="Pijl A.S."/>
            <person name="de Ridder D."/>
            <person name="Groenen M.A."/>
            <person name="Visser M.E."/>
            <person name="Megens H.J."/>
        </authorList>
    </citation>
    <scope>NUCLEOTIDE SEQUENCE [LARGE SCALE GENOMIC DNA]</scope>
    <source>
        <strain evidence="8">WM2013NL</strain>
        <tissue evidence="8">Head and thorax</tissue>
    </source>
</reference>
<evidence type="ECO:0000256" key="5">
    <source>
        <dbReference type="ARBA" id="ARBA00023002"/>
    </source>
</evidence>
<dbReference type="AlphaFoldDB" id="A0A0L7L6P3"/>
<dbReference type="InterPro" id="IPR001128">
    <property type="entry name" value="Cyt_P450"/>
</dbReference>
<dbReference type="Gene3D" id="1.10.630.10">
    <property type="entry name" value="Cytochrome P450"/>
    <property type="match status" value="1"/>
</dbReference>
<evidence type="ECO:0000256" key="4">
    <source>
        <dbReference type="ARBA" id="ARBA00022723"/>
    </source>
</evidence>
<evidence type="ECO:0000313" key="9">
    <source>
        <dbReference type="Proteomes" id="UP000037510"/>
    </source>
</evidence>
<dbReference type="PRINTS" id="PR00385">
    <property type="entry name" value="P450"/>
</dbReference>
<evidence type="ECO:0000256" key="2">
    <source>
        <dbReference type="ARBA" id="ARBA00010617"/>
    </source>
</evidence>
<evidence type="ECO:0000256" key="3">
    <source>
        <dbReference type="ARBA" id="ARBA00022617"/>
    </source>
</evidence>
<comment type="caution">
    <text evidence="8">The sequence shown here is derived from an EMBL/GenBank/DDBJ whole genome shotgun (WGS) entry which is preliminary data.</text>
</comment>
<dbReference type="Pfam" id="PF00067">
    <property type="entry name" value="p450"/>
    <property type="match status" value="1"/>
</dbReference>
<keyword evidence="5" id="KW-0560">Oxidoreductase</keyword>
<dbReference type="PANTHER" id="PTHR24279">
    <property type="entry name" value="CYTOCHROME P450"/>
    <property type="match status" value="1"/>
</dbReference>
<keyword evidence="3" id="KW-0349">Heme</keyword>
<dbReference type="SUPFAM" id="SSF48264">
    <property type="entry name" value="Cytochrome P450"/>
    <property type="match status" value="1"/>
</dbReference>
<comment type="similarity">
    <text evidence="2">Belongs to the cytochrome P450 family.</text>
</comment>
<dbReference type="GO" id="GO:0020037">
    <property type="term" value="F:heme binding"/>
    <property type="evidence" value="ECO:0007669"/>
    <property type="project" value="InterPro"/>
</dbReference>
<evidence type="ECO:0000256" key="1">
    <source>
        <dbReference type="ARBA" id="ARBA00001971"/>
    </source>
</evidence>
<protein>
    <recommendedName>
        <fullName evidence="10">Cytochrome P450</fullName>
    </recommendedName>
</protein>
<name>A0A0L7L6P3_OPEBR</name>
<dbReference type="GO" id="GO:0005506">
    <property type="term" value="F:iron ion binding"/>
    <property type="evidence" value="ECO:0007669"/>
    <property type="project" value="InterPro"/>
</dbReference>
<sequence>MFKHISVKRNALTVGKYVHSANSIINSVRAIGKNAEFYKTLKFEDIPGPRSYPVIGTLYNYLPMIGDYKAESLDKNAWLNWRRYGSLVREVPLVKLLHVFDPEDIEAVFRQDDRYPARRSHVAINGPDWWRLRSAFQKNFTSPQSVRGHIQNIDSVTREFIQWIKQKKVSENEDFLYHLNRLNLEGKLASFNMIHGCFVIGKVAFNESFNSFSENEQDVESRSSKVIAAAFGSNSGIMKLDKGFLWKMFQTPLYKKLAKSQEYLEKVSTKILIERIHFFDNENIVSDHSLLGSFLQQDNVDFKDIVGMMVDILMAAIDTTAFSTSFALYHLARNPKAQEKVYSEVKTLLPNEDSKITAETLSNAEYTRSCIKESLRLNPVSIGTVIVTQNMIASRLPQFVQDPLAFKPERWQRSSCHHESIHPFTSLPFGFGPRSYNLDY</sequence>
<comment type="cofactor">
    <cofactor evidence="1">
        <name>heme</name>
        <dbReference type="ChEBI" id="CHEBI:30413"/>
    </cofactor>
</comment>
<dbReference type="CDD" id="cd11054">
    <property type="entry name" value="CYP24A1-like"/>
    <property type="match status" value="1"/>
</dbReference>
<dbReference type="GO" id="GO:0004497">
    <property type="term" value="F:monooxygenase activity"/>
    <property type="evidence" value="ECO:0007669"/>
    <property type="project" value="UniProtKB-KW"/>
</dbReference>
<dbReference type="InterPro" id="IPR036396">
    <property type="entry name" value="Cyt_P450_sf"/>
</dbReference>
<gene>
    <name evidence="8" type="ORF">OBRU01_14480</name>
</gene>
<dbReference type="PRINTS" id="PR00463">
    <property type="entry name" value="EP450I"/>
</dbReference>
<dbReference type="STRING" id="104452.A0A0L7L6P3"/>
<organism evidence="8 9">
    <name type="scientific">Operophtera brumata</name>
    <name type="common">Winter moth</name>
    <name type="synonym">Phalaena brumata</name>
    <dbReference type="NCBI Taxonomy" id="104452"/>
    <lineage>
        <taxon>Eukaryota</taxon>
        <taxon>Metazoa</taxon>
        <taxon>Ecdysozoa</taxon>
        <taxon>Arthropoda</taxon>
        <taxon>Hexapoda</taxon>
        <taxon>Insecta</taxon>
        <taxon>Pterygota</taxon>
        <taxon>Neoptera</taxon>
        <taxon>Endopterygota</taxon>
        <taxon>Lepidoptera</taxon>
        <taxon>Glossata</taxon>
        <taxon>Ditrysia</taxon>
        <taxon>Geometroidea</taxon>
        <taxon>Geometridae</taxon>
        <taxon>Larentiinae</taxon>
        <taxon>Operophtera</taxon>
    </lineage>
</organism>